<proteinExistence type="inferred from homology"/>
<keyword evidence="4 9" id="KW-0732">Signal</keyword>
<evidence type="ECO:0000256" key="3">
    <source>
        <dbReference type="ARBA" id="ARBA00022723"/>
    </source>
</evidence>
<dbReference type="InterPro" id="IPR008754">
    <property type="entry name" value="Peptidase_M43"/>
</dbReference>
<dbReference type="NCBIfam" id="TIGR04183">
    <property type="entry name" value="Por_Secre_tail"/>
    <property type="match status" value="1"/>
</dbReference>
<keyword evidence="3" id="KW-0479">Metal-binding</keyword>
<evidence type="ECO:0000313" key="13">
    <source>
        <dbReference type="Proteomes" id="UP000610746"/>
    </source>
</evidence>
<keyword evidence="5" id="KW-0378">Hydrolase</keyword>
<evidence type="ECO:0000259" key="11">
    <source>
        <dbReference type="Pfam" id="PF18962"/>
    </source>
</evidence>
<evidence type="ECO:0000256" key="1">
    <source>
        <dbReference type="ARBA" id="ARBA00008721"/>
    </source>
</evidence>
<feature type="domain" description="Secretion system C-terminal sorting" evidence="11">
    <location>
        <begin position="600"/>
        <end position="664"/>
    </location>
</feature>
<dbReference type="Gene3D" id="3.40.390.10">
    <property type="entry name" value="Collagenase (Catalytic Domain)"/>
    <property type="match status" value="1"/>
</dbReference>
<dbReference type="InterPro" id="IPR026444">
    <property type="entry name" value="Secre_tail"/>
</dbReference>
<dbReference type="GO" id="GO:0046872">
    <property type="term" value="F:metal ion binding"/>
    <property type="evidence" value="ECO:0007669"/>
    <property type="project" value="UniProtKB-KW"/>
</dbReference>
<keyword evidence="13" id="KW-1185">Reference proteome</keyword>
<keyword evidence="8" id="KW-1015">Disulfide bond</keyword>
<dbReference type="CDD" id="cd04275">
    <property type="entry name" value="ZnMc_pappalysin_like"/>
    <property type="match status" value="1"/>
</dbReference>
<evidence type="ECO:0000256" key="5">
    <source>
        <dbReference type="ARBA" id="ARBA00022801"/>
    </source>
</evidence>
<keyword evidence="6" id="KW-0862">Zinc</keyword>
<name>A0A8J8K6L0_9FLAO</name>
<evidence type="ECO:0000256" key="6">
    <source>
        <dbReference type="ARBA" id="ARBA00022833"/>
    </source>
</evidence>
<evidence type="ECO:0000313" key="12">
    <source>
        <dbReference type="EMBL" id="NRS93870.1"/>
    </source>
</evidence>
<dbReference type="GO" id="GO:0006508">
    <property type="term" value="P:proteolysis"/>
    <property type="evidence" value="ECO:0007669"/>
    <property type="project" value="UniProtKB-KW"/>
</dbReference>
<dbReference type="EMBL" id="JABSNO010000030">
    <property type="protein sequence ID" value="NRS93870.1"/>
    <property type="molecule type" value="Genomic_DNA"/>
</dbReference>
<dbReference type="PANTHER" id="PTHR47466">
    <property type="match status" value="1"/>
</dbReference>
<evidence type="ECO:0000256" key="7">
    <source>
        <dbReference type="ARBA" id="ARBA00023049"/>
    </source>
</evidence>
<dbReference type="PANTHER" id="PTHR47466:SF1">
    <property type="entry name" value="METALLOPROTEASE MEP1 (AFU_ORTHOLOGUE AFUA_1G07730)-RELATED"/>
    <property type="match status" value="1"/>
</dbReference>
<dbReference type="SUPFAM" id="SSF55486">
    <property type="entry name" value="Metalloproteases ('zincins'), catalytic domain"/>
    <property type="match status" value="1"/>
</dbReference>
<evidence type="ECO:0000259" key="10">
    <source>
        <dbReference type="Pfam" id="PF05572"/>
    </source>
</evidence>
<accession>A0A8J8K6L0</accession>
<feature type="signal peptide" evidence="9">
    <location>
        <begin position="1"/>
        <end position="21"/>
    </location>
</feature>
<sequence length="668" mass="72432">MNRKFLHFSFIIFLFSSVALIAQKKDSNTMIFGKTYTKEQVKEMNGVIRCATTEYETFLQKQNPDRMTDAQFEAWLAPFVADAKANKSQNGGIVTIPVVVHVIHNGQAVGTAPNITDNQVISQITVMSQDFRKMSGTPGFNTNAVGADTQIQFELAKVDPNGNPTNGIDRVNLCQASWSTDEIDSKVKPQTIWDPTLYMNMWSVNFTDTSLLGYAQFPSSSGLSGLSSNGGLASTDGVVANYSTFGSVAFDDGTFLLAAPYNRGRTMTHEVGHFLGLRHIWGDTTCGDDYCADTPTAQGANSVCSSPIAGCVAGQFAMTANYMDYTIDTCMNIYTIDQTSRFTAVMNNSPRRASLKTSTKNVAIPLFANDAEIKFENGCNLSPLPCETLPTTFTIKLTNRGTNILSNAIINYTLNGTTQTYNYTGSLAQDKTAIISIPVAASVPSGTITGALTSVNGTTDSRASNNTFSAQFISNGAQNFQFNTVVYKLQRDVYGSETTWDLKNSAGATLFTGGPYTNASSQPLITQTWNLPSNDCYTFTIYDSEDDGICCDYGSGYFSLKSVDGTSTIYEGGSFGSQDVVRFKTSTLSTAESVKPNISIYPNPAQDIINITNVSDRSSYLIYNTAGQIVSSGNIKAGKVYISELVIGNYILKVLDKASEINFKFIKR</sequence>
<dbReference type="AlphaFoldDB" id="A0A8J8K6L0"/>
<comment type="caution">
    <text evidence="12">The sequence shown here is derived from an EMBL/GenBank/DDBJ whole genome shotgun (WGS) entry which is preliminary data.</text>
</comment>
<dbReference type="RefSeq" id="WP_173780410.1">
    <property type="nucleotide sequence ID" value="NZ_JABSNO010000030.1"/>
</dbReference>
<dbReference type="Proteomes" id="UP000610746">
    <property type="component" value="Unassembled WGS sequence"/>
</dbReference>
<protein>
    <recommendedName>
        <fullName evidence="14">Secreted protein (Por secretion system target)</fullName>
    </recommendedName>
</protein>
<evidence type="ECO:0000256" key="9">
    <source>
        <dbReference type="SAM" id="SignalP"/>
    </source>
</evidence>
<dbReference type="Pfam" id="PF18962">
    <property type="entry name" value="Por_Secre_tail"/>
    <property type="match status" value="1"/>
</dbReference>
<comment type="similarity">
    <text evidence="1">Belongs to the peptidase M43B family.</text>
</comment>
<evidence type="ECO:0000256" key="4">
    <source>
        <dbReference type="ARBA" id="ARBA00022729"/>
    </source>
</evidence>
<evidence type="ECO:0000256" key="8">
    <source>
        <dbReference type="ARBA" id="ARBA00023157"/>
    </source>
</evidence>
<gene>
    <name evidence="12" type="ORF">HNQ03_002961</name>
</gene>
<dbReference type="InterPro" id="IPR024079">
    <property type="entry name" value="MetalloPept_cat_dom_sf"/>
</dbReference>
<reference evidence="12" key="1">
    <citation type="submission" date="2020-05" db="EMBL/GenBank/DDBJ databases">
        <title>Genomic Encyclopedia of Type Strains, Phase IV (KMG-V): Genome sequencing to study the core and pangenomes of soil and plant-associated prokaryotes.</title>
        <authorList>
            <person name="Whitman W."/>
        </authorList>
    </citation>
    <scope>NUCLEOTIDE SEQUENCE</scope>
    <source>
        <strain evidence="12">16F</strain>
    </source>
</reference>
<dbReference type="GO" id="GO:0008237">
    <property type="term" value="F:metallopeptidase activity"/>
    <property type="evidence" value="ECO:0007669"/>
    <property type="project" value="UniProtKB-KW"/>
</dbReference>
<feature type="domain" description="Peptidase M43 pregnancy-associated plasma-A" evidence="10">
    <location>
        <begin position="190"/>
        <end position="346"/>
    </location>
</feature>
<evidence type="ECO:0008006" key="14">
    <source>
        <dbReference type="Google" id="ProtNLM"/>
    </source>
</evidence>
<keyword evidence="2" id="KW-0645">Protease</keyword>
<dbReference type="Pfam" id="PF05572">
    <property type="entry name" value="Peptidase_M43"/>
    <property type="match status" value="1"/>
</dbReference>
<keyword evidence="7" id="KW-0482">Metalloprotease</keyword>
<evidence type="ECO:0000256" key="2">
    <source>
        <dbReference type="ARBA" id="ARBA00022670"/>
    </source>
</evidence>
<feature type="chain" id="PRO_5035189601" description="Secreted protein (Por secretion system target)" evidence="9">
    <location>
        <begin position="22"/>
        <end position="668"/>
    </location>
</feature>
<organism evidence="12 13">
    <name type="scientific">Frigoriflavimonas asaccharolytica</name>
    <dbReference type="NCBI Taxonomy" id="2735899"/>
    <lineage>
        <taxon>Bacteria</taxon>
        <taxon>Pseudomonadati</taxon>
        <taxon>Bacteroidota</taxon>
        <taxon>Flavobacteriia</taxon>
        <taxon>Flavobacteriales</taxon>
        <taxon>Weeksellaceae</taxon>
        <taxon>Frigoriflavimonas</taxon>
    </lineage>
</organism>